<dbReference type="InterPro" id="IPR036629">
    <property type="entry name" value="YjbJ_sf"/>
</dbReference>
<dbReference type="Gene3D" id="1.10.1470.10">
    <property type="entry name" value="YjbJ"/>
    <property type="match status" value="1"/>
</dbReference>
<evidence type="ECO:0000259" key="3">
    <source>
        <dbReference type="Pfam" id="PF05532"/>
    </source>
</evidence>
<name>A0A1R4HIT5_9GAMM</name>
<dbReference type="Pfam" id="PF05532">
    <property type="entry name" value="CsbD"/>
    <property type="match status" value="1"/>
</dbReference>
<reference evidence="5" key="1">
    <citation type="submission" date="2017-02" db="EMBL/GenBank/DDBJ databases">
        <authorList>
            <person name="Daims H."/>
        </authorList>
    </citation>
    <scope>NUCLEOTIDE SEQUENCE [LARGE SCALE GENOMIC DNA]</scope>
</reference>
<dbReference type="SUPFAM" id="SSF69047">
    <property type="entry name" value="Hypothetical protein YjbJ"/>
    <property type="match status" value="1"/>
</dbReference>
<feature type="chain" id="PRO_5013000826" description="CsbD-like domain-containing protein" evidence="2">
    <location>
        <begin position="26"/>
        <end position="95"/>
    </location>
</feature>
<organism evidence="4 5">
    <name type="scientific">Crenothrix polyspora</name>
    <dbReference type="NCBI Taxonomy" id="360316"/>
    <lineage>
        <taxon>Bacteria</taxon>
        <taxon>Pseudomonadati</taxon>
        <taxon>Pseudomonadota</taxon>
        <taxon>Gammaproteobacteria</taxon>
        <taxon>Methylococcales</taxon>
        <taxon>Crenotrichaceae</taxon>
        <taxon>Crenothrix</taxon>
    </lineage>
</organism>
<feature type="signal peptide" evidence="2">
    <location>
        <begin position="1"/>
        <end position="25"/>
    </location>
</feature>
<comment type="similarity">
    <text evidence="1">Belongs to the UPF0337 (CsbD) family.</text>
</comment>
<evidence type="ECO:0000313" key="4">
    <source>
        <dbReference type="EMBL" id="SJM96168.1"/>
    </source>
</evidence>
<dbReference type="EMBL" id="FUKI01000165">
    <property type="protein sequence ID" value="SJM96168.1"/>
    <property type="molecule type" value="Genomic_DNA"/>
</dbReference>
<feature type="domain" description="CsbD-like" evidence="3">
    <location>
        <begin position="37"/>
        <end position="88"/>
    </location>
</feature>
<dbReference type="PROSITE" id="PS51257">
    <property type="entry name" value="PROKAR_LIPOPROTEIN"/>
    <property type="match status" value="1"/>
</dbReference>
<evidence type="ECO:0000313" key="5">
    <source>
        <dbReference type="Proteomes" id="UP000195667"/>
    </source>
</evidence>
<keyword evidence="5" id="KW-1185">Reference proteome</keyword>
<accession>A0A1R4HIT5</accession>
<evidence type="ECO:0000256" key="1">
    <source>
        <dbReference type="ARBA" id="ARBA00009129"/>
    </source>
</evidence>
<protein>
    <recommendedName>
        <fullName evidence="3">CsbD-like domain-containing protein</fullName>
    </recommendedName>
</protein>
<gene>
    <name evidence="4" type="ORF">CRENPOLYSF1_850049</name>
</gene>
<dbReference type="RefSeq" id="WP_176371157.1">
    <property type="nucleotide sequence ID" value="NZ_FUKI01000165.1"/>
</dbReference>
<dbReference type="InterPro" id="IPR008462">
    <property type="entry name" value="CsbD"/>
</dbReference>
<dbReference type="AlphaFoldDB" id="A0A1R4HIT5"/>
<evidence type="ECO:0000256" key="2">
    <source>
        <dbReference type="SAM" id="SignalP"/>
    </source>
</evidence>
<keyword evidence="2" id="KW-0732">Signal</keyword>
<sequence length="95" mass="10313">MKLMTIKFASLLLGIFLACTSGAYAEETQDDTLMNKDQVNGKVEESKGKVKEATGVILDDKAMKKEGNVQKNLGKAQSGVGDIKKKLHKDIKEGN</sequence>
<proteinExistence type="inferred from homology"/>
<dbReference type="Proteomes" id="UP000195667">
    <property type="component" value="Unassembled WGS sequence"/>
</dbReference>